<dbReference type="EMBL" id="CP012502">
    <property type="protein sequence ID" value="AOM83295.1"/>
    <property type="molecule type" value="Genomic_DNA"/>
</dbReference>
<sequence>MKFEQTGLEGVQIRFDDLDEIMSDLGFDRGWDYERATYDYKMIDQVEDATYYFRMPCFAVEGEIPQSDCRIEMMTPYVGKHYYPHGVEYDEEFPQKIVDKCHQKIDAASEKIKADKLA</sequence>
<dbReference type="Pfam" id="PF08868">
    <property type="entry name" value="YugN"/>
    <property type="match status" value="1"/>
</dbReference>
<gene>
    <name evidence="1" type="ORF">BBEV_1934</name>
</gene>
<protein>
    <recommendedName>
        <fullName evidence="3">YugN-like family protein</fullName>
    </recommendedName>
</protein>
<evidence type="ECO:0008006" key="3">
    <source>
        <dbReference type="Google" id="ProtNLM"/>
    </source>
</evidence>
<reference evidence="1 2" key="1">
    <citation type="submission" date="2015-08" db="EMBL/GenBank/DDBJ databases">
        <title>The complete genome sequence of Bacillus beveridgei MLTeJB.</title>
        <authorList>
            <person name="Hanson T.E."/>
            <person name="Mesa C."/>
            <person name="Basesman S.M."/>
            <person name="Oremland R.S."/>
        </authorList>
    </citation>
    <scope>NUCLEOTIDE SEQUENCE [LARGE SCALE GENOMIC DNA]</scope>
    <source>
        <strain evidence="1 2">MLTeJB</strain>
    </source>
</reference>
<name>A0A1D7QWA5_9BACI</name>
<proteinExistence type="predicted"/>
<dbReference type="Proteomes" id="UP000094463">
    <property type="component" value="Chromosome"/>
</dbReference>
<dbReference type="SUPFAM" id="SSF160755">
    <property type="entry name" value="YugN-like"/>
    <property type="match status" value="1"/>
</dbReference>
<dbReference type="KEGG" id="bbev:BBEV_1934"/>
<dbReference type="PATRIC" id="fig|632773.3.peg.2025"/>
<accession>A0A1D7QWA5</accession>
<dbReference type="Gene3D" id="3.30.310.100">
    <property type="entry name" value="YugN-like"/>
    <property type="match status" value="1"/>
</dbReference>
<dbReference type="InterPro" id="IPR036491">
    <property type="entry name" value="YugN-like_sf"/>
</dbReference>
<keyword evidence="2" id="KW-1185">Reference proteome</keyword>
<dbReference type="InterPro" id="IPR014967">
    <property type="entry name" value="Uncharacterised_YugN-like"/>
</dbReference>
<dbReference type="RefSeq" id="WP_069365293.1">
    <property type="nucleotide sequence ID" value="NZ_CP012502.1"/>
</dbReference>
<evidence type="ECO:0000313" key="1">
    <source>
        <dbReference type="EMBL" id="AOM83295.1"/>
    </source>
</evidence>
<dbReference type="STRING" id="632773.BBEV_1934"/>
<dbReference type="OrthoDB" id="2679642at2"/>
<organism evidence="1 2">
    <name type="scientific">Salisediminibacterium beveridgei</name>
    <dbReference type="NCBI Taxonomy" id="632773"/>
    <lineage>
        <taxon>Bacteria</taxon>
        <taxon>Bacillati</taxon>
        <taxon>Bacillota</taxon>
        <taxon>Bacilli</taxon>
        <taxon>Bacillales</taxon>
        <taxon>Bacillaceae</taxon>
        <taxon>Salisediminibacterium</taxon>
    </lineage>
</organism>
<dbReference type="AlphaFoldDB" id="A0A1D7QWA5"/>
<evidence type="ECO:0000313" key="2">
    <source>
        <dbReference type="Proteomes" id="UP000094463"/>
    </source>
</evidence>